<reference evidence="1" key="1">
    <citation type="submission" date="2021-06" db="EMBL/GenBank/DDBJ databases">
        <authorList>
            <person name="Kallberg Y."/>
            <person name="Tangrot J."/>
            <person name="Rosling A."/>
        </authorList>
    </citation>
    <scope>NUCLEOTIDE SEQUENCE</scope>
    <source>
        <strain evidence="1">IN212</strain>
    </source>
</reference>
<comment type="caution">
    <text evidence="1">The sequence shown here is derived from an EMBL/GenBank/DDBJ whole genome shotgun (WGS) entry which is preliminary data.</text>
</comment>
<gene>
    <name evidence="1" type="ORF">RFULGI_LOCUS19600</name>
</gene>
<dbReference type="Proteomes" id="UP000789396">
    <property type="component" value="Unassembled WGS sequence"/>
</dbReference>
<feature type="non-terminal residue" evidence="1">
    <location>
        <position position="106"/>
    </location>
</feature>
<dbReference type="EMBL" id="CAJVPZ010099047">
    <property type="protein sequence ID" value="CAG8820447.1"/>
    <property type="molecule type" value="Genomic_DNA"/>
</dbReference>
<feature type="non-terminal residue" evidence="1">
    <location>
        <position position="1"/>
    </location>
</feature>
<dbReference type="AlphaFoldDB" id="A0A9N9KAS0"/>
<accession>A0A9N9KAS0</accession>
<evidence type="ECO:0000313" key="2">
    <source>
        <dbReference type="Proteomes" id="UP000789396"/>
    </source>
</evidence>
<dbReference type="OrthoDB" id="2415294at2759"/>
<proteinExistence type="predicted"/>
<name>A0A9N9KAS0_9GLOM</name>
<protein>
    <submittedName>
        <fullName evidence="1">372_t:CDS:1</fullName>
    </submittedName>
</protein>
<keyword evidence="2" id="KW-1185">Reference proteome</keyword>
<evidence type="ECO:0000313" key="1">
    <source>
        <dbReference type="EMBL" id="CAG8820447.1"/>
    </source>
</evidence>
<sequence>PLDDDIKGIIHYAYKQAIVLARDILGMVLNTQIHDFVAFPNDDKVEVENEIEEQSAELQRDKNLQITESIFISMAASELEEEEDFSDECSQLDLILDSTQQSQNLN</sequence>
<organism evidence="1 2">
    <name type="scientific">Racocetra fulgida</name>
    <dbReference type="NCBI Taxonomy" id="60492"/>
    <lineage>
        <taxon>Eukaryota</taxon>
        <taxon>Fungi</taxon>
        <taxon>Fungi incertae sedis</taxon>
        <taxon>Mucoromycota</taxon>
        <taxon>Glomeromycotina</taxon>
        <taxon>Glomeromycetes</taxon>
        <taxon>Diversisporales</taxon>
        <taxon>Gigasporaceae</taxon>
        <taxon>Racocetra</taxon>
    </lineage>
</organism>